<proteinExistence type="predicted"/>
<name>A0A8S9RW25_BRACR</name>
<protein>
    <submittedName>
        <fullName evidence="2">Uncharacterized protein</fullName>
    </submittedName>
</protein>
<feature type="compositionally biased region" description="Basic and acidic residues" evidence="1">
    <location>
        <begin position="164"/>
        <end position="173"/>
    </location>
</feature>
<feature type="region of interest" description="Disordered" evidence="1">
    <location>
        <begin position="85"/>
        <end position="221"/>
    </location>
</feature>
<feature type="compositionally biased region" description="Basic and acidic residues" evidence="1">
    <location>
        <begin position="192"/>
        <end position="202"/>
    </location>
</feature>
<comment type="caution">
    <text evidence="2">The sequence shown here is derived from an EMBL/GenBank/DDBJ whole genome shotgun (WGS) entry which is preliminary data.</text>
</comment>
<evidence type="ECO:0000313" key="3">
    <source>
        <dbReference type="Proteomes" id="UP000712600"/>
    </source>
</evidence>
<dbReference type="Proteomes" id="UP000712600">
    <property type="component" value="Unassembled WGS sequence"/>
</dbReference>
<reference evidence="2" key="1">
    <citation type="submission" date="2019-12" db="EMBL/GenBank/DDBJ databases">
        <title>Genome sequencing and annotation of Brassica cretica.</title>
        <authorList>
            <person name="Studholme D.J."/>
            <person name="Sarris P."/>
        </authorList>
    </citation>
    <scope>NUCLEOTIDE SEQUENCE</scope>
    <source>
        <strain evidence="2">PFS-109/04</strain>
        <tissue evidence="2">Leaf</tissue>
    </source>
</reference>
<feature type="compositionally biased region" description="Basic and acidic residues" evidence="1">
    <location>
        <begin position="126"/>
        <end position="141"/>
    </location>
</feature>
<organism evidence="2 3">
    <name type="scientific">Brassica cretica</name>
    <name type="common">Mustard</name>
    <dbReference type="NCBI Taxonomy" id="69181"/>
    <lineage>
        <taxon>Eukaryota</taxon>
        <taxon>Viridiplantae</taxon>
        <taxon>Streptophyta</taxon>
        <taxon>Embryophyta</taxon>
        <taxon>Tracheophyta</taxon>
        <taxon>Spermatophyta</taxon>
        <taxon>Magnoliopsida</taxon>
        <taxon>eudicotyledons</taxon>
        <taxon>Gunneridae</taxon>
        <taxon>Pentapetalae</taxon>
        <taxon>rosids</taxon>
        <taxon>malvids</taxon>
        <taxon>Brassicales</taxon>
        <taxon>Brassicaceae</taxon>
        <taxon>Brassiceae</taxon>
        <taxon>Brassica</taxon>
    </lineage>
</organism>
<gene>
    <name evidence="2" type="ORF">F2Q69_00028820</name>
</gene>
<evidence type="ECO:0000313" key="2">
    <source>
        <dbReference type="EMBL" id="KAF3584568.1"/>
    </source>
</evidence>
<evidence type="ECO:0000256" key="1">
    <source>
        <dbReference type="SAM" id="MobiDB-lite"/>
    </source>
</evidence>
<sequence length="221" mass="24160">MSPNDTSTAGGQPSVASTPVAVTENVTEMLQAIMARFAQQDKDNKATNDRLAAFTAALGTLDGEGQETKECKQLFGAWLASYSSAQVTVEPPKQKSTKNNKCWSKSKDKKKKSQIKSTEESPEEDNANRQDDDSTSDEEKPKSRRKIFTIRTASSPAAAVTGPPKEDLRESPNHKATKTIDSLTFPAVPRAVADDKDPDAQHLRRSTHVGSQAKERSQRWA</sequence>
<accession>A0A8S9RW25</accession>
<dbReference type="EMBL" id="QGKX02000088">
    <property type="protein sequence ID" value="KAF3584568.1"/>
    <property type="molecule type" value="Genomic_DNA"/>
</dbReference>
<dbReference type="AlphaFoldDB" id="A0A8S9RW25"/>